<reference evidence="8" key="1">
    <citation type="submission" date="2020-04" db="EMBL/GenBank/DDBJ databases">
        <authorList>
            <person name="Alioto T."/>
            <person name="Alioto T."/>
            <person name="Gomez Garrido J."/>
        </authorList>
    </citation>
    <scope>NUCLEOTIDE SEQUENCE</scope>
    <source>
        <strain evidence="8">A484AB</strain>
    </source>
</reference>
<comment type="catalytic activity">
    <reaction evidence="1 6">
        <text>1-(4-methoxyphenyl)-N-methyl-N-[(3-methyloxetan-3-yl)methyl]methanamine + H2O = 2-{[(4-methoxybenzyl)(methyl)amino]methyl}-2-methylpropane-1,3-diol</text>
        <dbReference type="Rhea" id="RHEA:55764"/>
        <dbReference type="ChEBI" id="CHEBI:15377"/>
        <dbReference type="ChEBI" id="CHEBI:139161"/>
        <dbReference type="ChEBI" id="CHEBI:139164"/>
        <dbReference type="EC" id="3.3.2.9"/>
    </reaction>
</comment>
<organism evidence="8 9">
    <name type="scientific">Paramuricea clavata</name>
    <name type="common">Red gorgonian</name>
    <name type="synonym">Violescent sea-whip</name>
    <dbReference type="NCBI Taxonomy" id="317549"/>
    <lineage>
        <taxon>Eukaryota</taxon>
        <taxon>Metazoa</taxon>
        <taxon>Cnidaria</taxon>
        <taxon>Anthozoa</taxon>
        <taxon>Octocorallia</taxon>
        <taxon>Malacalcyonacea</taxon>
        <taxon>Plexauridae</taxon>
        <taxon>Paramuricea</taxon>
    </lineage>
</organism>
<evidence type="ECO:0000256" key="1">
    <source>
        <dbReference type="ARBA" id="ARBA00000221"/>
    </source>
</evidence>
<protein>
    <recommendedName>
        <fullName evidence="6">Epoxide hydrolase</fullName>
        <ecNumber evidence="6">3.3.2.9</ecNumber>
    </recommendedName>
</protein>
<evidence type="ECO:0000313" key="9">
    <source>
        <dbReference type="Proteomes" id="UP001152795"/>
    </source>
</evidence>
<comment type="caution">
    <text evidence="8">The sequence shown here is derived from an EMBL/GenBank/DDBJ whole genome shotgun (WGS) entry which is preliminary data.</text>
</comment>
<keyword evidence="9" id="KW-1185">Reference proteome</keyword>
<sequence>MKLLTVIVSSVFVLILAIILGFRAMNTFISPPVATHEWWGPSKEAPASLPNISDINIEEMAPIQFEDDKLADLSWRLANTRYFRSLENTNWEYGSNIAELKDFVRYWVDEFKWKEQEKILNNFKHYIATIDGIKIHYVHTKPTTKTRKVVPIMLIHGWPGSFYEFYKVIPLLTAKSEDDFIFEVICPSLPGYIFSEAPHKSGLDVLHMANLFKKLMARLGHSEYYIQGGDWGSGIARAMAYIDTSHVKGIHLNMFVISPPYGPFSLISAYLFPSWSLGDEQHKVLPLKKLFGKLLWETGYVHVHGKRSQHVFTDDMVYTARNAQVGTDLQQIC</sequence>
<dbReference type="EMBL" id="CACRXK020021960">
    <property type="protein sequence ID" value="CAB4036368.1"/>
    <property type="molecule type" value="Genomic_DNA"/>
</dbReference>
<evidence type="ECO:0000256" key="2">
    <source>
        <dbReference type="ARBA" id="ARBA00004111"/>
    </source>
</evidence>
<comment type="similarity">
    <text evidence="3 6">Belongs to the peptidase S33 family.</text>
</comment>
<dbReference type="PANTHER" id="PTHR21661:SF35">
    <property type="entry name" value="EPOXIDE HYDROLASE"/>
    <property type="match status" value="1"/>
</dbReference>
<dbReference type="AlphaFoldDB" id="A0A7D9JWA3"/>
<dbReference type="InterPro" id="IPR016292">
    <property type="entry name" value="Epoxide_hydrolase"/>
</dbReference>
<dbReference type="PANTHER" id="PTHR21661">
    <property type="entry name" value="EPOXIDE HYDROLASE 1-RELATED"/>
    <property type="match status" value="1"/>
</dbReference>
<keyword evidence="6" id="KW-0472">Membrane</keyword>
<keyword evidence="5 6" id="KW-0378">Hydrolase</keyword>
<dbReference type="GO" id="GO:0005789">
    <property type="term" value="C:endoplasmic reticulum membrane"/>
    <property type="evidence" value="ECO:0007669"/>
    <property type="project" value="UniProtKB-SubCell"/>
</dbReference>
<evidence type="ECO:0000256" key="3">
    <source>
        <dbReference type="ARBA" id="ARBA00010088"/>
    </source>
</evidence>
<dbReference type="InterPro" id="IPR010497">
    <property type="entry name" value="Epoxide_hydro_N"/>
</dbReference>
<dbReference type="InterPro" id="IPR029058">
    <property type="entry name" value="AB_hydrolase_fold"/>
</dbReference>
<dbReference type="Gene3D" id="3.40.50.1820">
    <property type="entry name" value="alpha/beta hydrolase"/>
    <property type="match status" value="1"/>
</dbReference>
<dbReference type="PIRSF" id="PIRSF001112">
    <property type="entry name" value="Epoxide_hydrolase"/>
    <property type="match status" value="1"/>
</dbReference>
<evidence type="ECO:0000313" key="8">
    <source>
        <dbReference type="EMBL" id="CAB4036368.1"/>
    </source>
</evidence>
<dbReference type="InterPro" id="IPR000639">
    <property type="entry name" value="Epox_hydrolase-like"/>
</dbReference>
<keyword evidence="4 6" id="KW-0058">Aromatic hydrocarbons catabolism</keyword>
<evidence type="ECO:0000256" key="6">
    <source>
        <dbReference type="PIRNR" id="PIRNR001112"/>
    </source>
</evidence>
<dbReference type="Proteomes" id="UP001152795">
    <property type="component" value="Unassembled WGS sequence"/>
</dbReference>
<gene>
    <name evidence="8" type="ORF">PACLA_8A039334</name>
</gene>
<feature type="domain" description="Epoxide hydrolase N-terminal" evidence="7">
    <location>
        <begin position="62"/>
        <end position="165"/>
    </location>
</feature>
<keyword evidence="6" id="KW-0256">Endoplasmic reticulum</keyword>
<accession>A0A7D9JWA3</accession>
<evidence type="ECO:0000259" key="7">
    <source>
        <dbReference type="Pfam" id="PF06441"/>
    </source>
</evidence>
<comment type="catalytic activity">
    <reaction evidence="6">
        <text>cis-stilbene oxide + H2O = (1R,2R)-hydrobenzoin</text>
        <dbReference type="Rhea" id="RHEA:23900"/>
        <dbReference type="ChEBI" id="CHEBI:15377"/>
        <dbReference type="ChEBI" id="CHEBI:50004"/>
        <dbReference type="ChEBI" id="CHEBI:50014"/>
        <dbReference type="EC" id="3.3.2.9"/>
    </reaction>
</comment>
<evidence type="ECO:0000256" key="5">
    <source>
        <dbReference type="ARBA" id="ARBA00022801"/>
    </source>
</evidence>
<dbReference type="EC" id="3.3.2.9" evidence="6"/>
<dbReference type="PRINTS" id="PR00412">
    <property type="entry name" value="EPOXHYDRLASE"/>
</dbReference>
<dbReference type="GO" id="GO:0097176">
    <property type="term" value="P:epoxide metabolic process"/>
    <property type="evidence" value="ECO:0007669"/>
    <property type="project" value="TreeGrafter"/>
</dbReference>
<dbReference type="Pfam" id="PF06441">
    <property type="entry name" value="EHN"/>
    <property type="match status" value="1"/>
</dbReference>
<dbReference type="GO" id="GO:0033961">
    <property type="term" value="F:cis-stilbene-oxide hydrolase activity"/>
    <property type="evidence" value="ECO:0007669"/>
    <property type="project" value="UniProtKB-UniRule"/>
</dbReference>
<proteinExistence type="inferred from homology"/>
<evidence type="ECO:0000256" key="4">
    <source>
        <dbReference type="ARBA" id="ARBA00022797"/>
    </source>
</evidence>
<comment type="subcellular location">
    <subcellularLocation>
        <location evidence="6">Endoplasmic reticulum membrane</location>
    </subcellularLocation>
    <subcellularLocation>
        <location evidence="2">Microsome membrane</location>
        <topology evidence="2">Single-pass membrane protein</topology>
    </subcellularLocation>
</comment>
<dbReference type="OrthoDB" id="7130006at2759"/>
<dbReference type="SUPFAM" id="SSF53474">
    <property type="entry name" value="alpha/beta-Hydrolases"/>
    <property type="match status" value="1"/>
</dbReference>
<name>A0A7D9JWA3_PARCT</name>